<reference evidence="3 4" key="1">
    <citation type="journal article" date="2017" name="Int. J. Parasitol.">
        <title>The genome of the protozoan parasite Cystoisospora suis and a reverse vaccinology approach to identify vaccine candidates.</title>
        <authorList>
            <person name="Palmieri N."/>
            <person name="Shrestha A."/>
            <person name="Ruttkowski B."/>
            <person name="Beck T."/>
            <person name="Vogl C."/>
            <person name="Tomley F."/>
            <person name="Blake D.P."/>
            <person name="Joachim A."/>
        </authorList>
    </citation>
    <scope>NUCLEOTIDE SEQUENCE [LARGE SCALE GENOMIC DNA]</scope>
    <source>
        <strain evidence="3 4">Wien I</strain>
    </source>
</reference>
<feature type="transmembrane region" description="Helical" evidence="2">
    <location>
        <begin position="152"/>
        <end position="173"/>
    </location>
</feature>
<comment type="caution">
    <text evidence="3">The sequence shown here is derived from an EMBL/GenBank/DDBJ whole genome shotgun (WGS) entry which is preliminary data.</text>
</comment>
<feature type="compositionally biased region" description="Polar residues" evidence="1">
    <location>
        <begin position="327"/>
        <end position="351"/>
    </location>
</feature>
<keyword evidence="2" id="KW-0472">Membrane</keyword>
<sequence length="390" mass="42935">MYSLGVEGDETLLAQQQMSSPGVMMGSRGMSPVAASAPLGGYVPPGADDDGEPSPRGEEHTPLLHGLTTKLLRFSMSLKAVSMALMCVFFLAFGGRWVFTFHAYPDMSNGFHLSMVVLMTIYLAGTLCLSLFQSFVADDSKWTKGFRTGSKILAAAVTLDGLAAMLRLVQYLYLYNYLSVVWWTKFNVSKSEWILFTVSNVLDGVSLLCYGWAFFYMEVYHDEGTYEELAWGMFGLFSVSGALMILMVFAGCGAVFMLLAVAGAYATACYWAYLFEPLLDKWSPELHCRDINTDIMPMDTQQQHSTPANTNYYGTTQTMGSSSSQQPYQALDSSSAQPMGTSSTPVMSSYSAQHPLNASSADIPTHYDYSQLQQQVSQAVEMGMVNMNYQ</sequence>
<gene>
    <name evidence="3" type="ORF">CSUI_001129</name>
</gene>
<evidence type="ECO:0000313" key="4">
    <source>
        <dbReference type="Proteomes" id="UP000221165"/>
    </source>
</evidence>
<feature type="transmembrane region" description="Helical" evidence="2">
    <location>
        <begin position="80"/>
        <end position="99"/>
    </location>
</feature>
<dbReference type="GeneID" id="94424546"/>
<feature type="compositionally biased region" description="Low complexity" evidence="1">
    <location>
        <begin position="314"/>
        <end position="326"/>
    </location>
</feature>
<feature type="transmembrane region" description="Helical" evidence="2">
    <location>
        <begin position="229"/>
        <end position="249"/>
    </location>
</feature>
<name>A0A2C6KYJ9_9APIC</name>
<dbReference type="InterPro" id="IPR021691">
    <property type="entry name" value="DUF3273"/>
</dbReference>
<keyword evidence="4" id="KW-1185">Reference proteome</keyword>
<dbReference type="OrthoDB" id="359547at2759"/>
<dbReference type="EMBL" id="MIGC01000442">
    <property type="protein sequence ID" value="PHJ25020.1"/>
    <property type="molecule type" value="Genomic_DNA"/>
</dbReference>
<dbReference type="Proteomes" id="UP000221165">
    <property type="component" value="Unassembled WGS sequence"/>
</dbReference>
<protein>
    <submittedName>
        <fullName evidence="3">Multi-pass transmembrane protein</fullName>
    </submittedName>
</protein>
<evidence type="ECO:0000256" key="2">
    <source>
        <dbReference type="SAM" id="Phobius"/>
    </source>
</evidence>
<feature type="transmembrane region" description="Helical" evidence="2">
    <location>
        <begin position="193"/>
        <end position="217"/>
    </location>
</feature>
<dbReference type="VEuPathDB" id="ToxoDB:CSUI_001129"/>
<keyword evidence="2 3" id="KW-0812">Transmembrane</keyword>
<proteinExistence type="predicted"/>
<evidence type="ECO:0000313" key="3">
    <source>
        <dbReference type="EMBL" id="PHJ25020.1"/>
    </source>
</evidence>
<feature type="transmembrane region" description="Helical" evidence="2">
    <location>
        <begin position="255"/>
        <end position="275"/>
    </location>
</feature>
<dbReference type="Pfam" id="PF11677">
    <property type="entry name" value="DUF3273"/>
    <property type="match status" value="1"/>
</dbReference>
<organism evidence="3 4">
    <name type="scientific">Cystoisospora suis</name>
    <dbReference type="NCBI Taxonomy" id="483139"/>
    <lineage>
        <taxon>Eukaryota</taxon>
        <taxon>Sar</taxon>
        <taxon>Alveolata</taxon>
        <taxon>Apicomplexa</taxon>
        <taxon>Conoidasida</taxon>
        <taxon>Coccidia</taxon>
        <taxon>Eucoccidiorida</taxon>
        <taxon>Eimeriorina</taxon>
        <taxon>Sarcocystidae</taxon>
        <taxon>Cystoisospora</taxon>
    </lineage>
</organism>
<evidence type="ECO:0000256" key="1">
    <source>
        <dbReference type="SAM" id="MobiDB-lite"/>
    </source>
</evidence>
<keyword evidence="2" id="KW-1133">Transmembrane helix</keyword>
<dbReference type="AlphaFoldDB" id="A0A2C6KYJ9"/>
<feature type="region of interest" description="Disordered" evidence="1">
    <location>
        <begin position="314"/>
        <end position="351"/>
    </location>
</feature>
<accession>A0A2C6KYJ9</accession>
<dbReference type="RefSeq" id="XP_067926692.1">
    <property type="nucleotide sequence ID" value="XM_068061335.1"/>
</dbReference>
<feature type="transmembrane region" description="Helical" evidence="2">
    <location>
        <begin position="111"/>
        <end position="132"/>
    </location>
</feature>